<organism evidence="4 5">
    <name type="scientific">Actinia tenebrosa</name>
    <name type="common">Australian red waratah sea anemone</name>
    <dbReference type="NCBI Taxonomy" id="6105"/>
    <lineage>
        <taxon>Eukaryota</taxon>
        <taxon>Metazoa</taxon>
        <taxon>Cnidaria</taxon>
        <taxon>Anthozoa</taxon>
        <taxon>Hexacorallia</taxon>
        <taxon>Actiniaria</taxon>
        <taxon>Actiniidae</taxon>
        <taxon>Actinia</taxon>
    </lineage>
</organism>
<feature type="region of interest" description="Disordered" evidence="2">
    <location>
        <begin position="2811"/>
        <end position="2842"/>
    </location>
</feature>
<feature type="region of interest" description="Disordered" evidence="2">
    <location>
        <begin position="424"/>
        <end position="453"/>
    </location>
</feature>
<gene>
    <name evidence="5" type="primary">LOC116299967</name>
</gene>
<evidence type="ECO:0000313" key="4">
    <source>
        <dbReference type="Proteomes" id="UP000515163"/>
    </source>
</evidence>
<feature type="domain" description="RAVE complex protein Rav1 C-terminal" evidence="3">
    <location>
        <begin position="1543"/>
        <end position="1846"/>
    </location>
</feature>
<feature type="domain" description="RAVE complex protein Rav1 C-terminal" evidence="3">
    <location>
        <begin position="1127"/>
        <end position="1311"/>
    </location>
</feature>
<evidence type="ECO:0000313" key="5">
    <source>
        <dbReference type="RefSeq" id="XP_031564563.1"/>
    </source>
</evidence>
<dbReference type="Proteomes" id="UP000515163">
    <property type="component" value="Unplaced"/>
</dbReference>
<dbReference type="Gene3D" id="2.130.10.10">
    <property type="entry name" value="YVTN repeat-like/Quinoprotein amine dehydrogenase"/>
    <property type="match status" value="2"/>
</dbReference>
<evidence type="ECO:0000256" key="1">
    <source>
        <dbReference type="PROSITE-ProRule" id="PRU00221"/>
    </source>
</evidence>
<reference evidence="5" key="1">
    <citation type="submission" date="2025-08" db="UniProtKB">
        <authorList>
            <consortium name="RefSeq"/>
        </authorList>
    </citation>
    <scope>IDENTIFICATION</scope>
    <source>
        <tissue evidence="5">Tentacle</tissue>
    </source>
</reference>
<dbReference type="InParanoid" id="A0A6P8I910"/>
<feature type="repeat" description="WD" evidence="1">
    <location>
        <begin position="2873"/>
        <end position="2914"/>
    </location>
</feature>
<feature type="region of interest" description="Disordered" evidence="2">
    <location>
        <begin position="1944"/>
        <end position="2076"/>
    </location>
</feature>
<name>A0A6P8I910_ACTTE</name>
<dbReference type="KEGG" id="aten:116299967"/>
<dbReference type="InterPro" id="IPR022033">
    <property type="entry name" value="Rav1p_C"/>
</dbReference>
<dbReference type="PANTHER" id="PTHR13950">
    <property type="entry name" value="RABCONNECTIN-RELATED"/>
    <property type="match status" value="1"/>
</dbReference>
<feature type="region of interest" description="Disordered" evidence="2">
    <location>
        <begin position="858"/>
        <end position="881"/>
    </location>
</feature>
<keyword evidence="4" id="KW-1185">Reference proteome</keyword>
<accession>A0A6P8I910</accession>
<dbReference type="SUPFAM" id="SSF50978">
    <property type="entry name" value="WD40 repeat-like"/>
    <property type="match status" value="2"/>
</dbReference>
<dbReference type="RefSeq" id="XP_031564563.1">
    <property type="nucleotide sequence ID" value="XM_031708703.1"/>
</dbReference>
<feature type="region of interest" description="Disordered" evidence="2">
    <location>
        <begin position="2107"/>
        <end position="2127"/>
    </location>
</feature>
<dbReference type="FunCoup" id="A0A6P8I910">
    <property type="interactions" value="1299"/>
</dbReference>
<dbReference type="PANTHER" id="PTHR13950:SF9">
    <property type="entry name" value="RABCONNECTIN-3A"/>
    <property type="match status" value="1"/>
</dbReference>
<feature type="region of interest" description="Disordered" evidence="2">
    <location>
        <begin position="2477"/>
        <end position="2506"/>
    </location>
</feature>
<feature type="region of interest" description="Disordered" evidence="2">
    <location>
        <begin position="2561"/>
        <end position="2589"/>
    </location>
</feature>
<evidence type="ECO:0000259" key="3">
    <source>
        <dbReference type="Pfam" id="PF12234"/>
    </source>
</evidence>
<dbReference type="PROSITE" id="PS50082">
    <property type="entry name" value="WD_REPEATS_2"/>
    <property type="match status" value="2"/>
</dbReference>
<feature type="region of interest" description="Disordered" evidence="2">
    <location>
        <begin position="1318"/>
        <end position="1338"/>
    </location>
</feature>
<dbReference type="GO" id="GO:0043291">
    <property type="term" value="C:RAVE complex"/>
    <property type="evidence" value="ECO:0007669"/>
    <property type="project" value="TreeGrafter"/>
</dbReference>
<feature type="repeat" description="WD" evidence="1">
    <location>
        <begin position="3053"/>
        <end position="3086"/>
    </location>
</feature>
<proteinExistence type="predicted"/>
<protein>
    <submittedName>
        <fullName evidence="5">DmX-like protein 1 isoform X1</fullName>
    </submittedName>
</protein>
<feature type="compositionally biased region" description="Polar residues" evidence="2">
    <location>
        <begin position="2479"/>
        <end position="2491"/>
    </location>
</feature>
<dbReference type="Pfam" id="PF00400">
    <property type="entry name" value="WD40"/>
    <property type="match status" value="3"/>
</dbReference>
<feature type="compositionally biased region" description="Acidic residues" evidence="2">
    <location>
        <begin position="2568"/>
        <end position="2589"/>
    </location>
</feature>
<feature type="region of interest" description="Disordered" evidence="2">
    <location>
        <begin position="376"/>
        <end position="399"/>
    </location>
</feature>
<dbReference type="SMART" id="SM00320">
    <property type="entry name" value="WD40"/>
    <property type="match status" value="10"/>
</dbReference>
<feature type="region of interest" description="Disordered" evidence="2">
    <location>
        <begin position="2371"/>
        <end position="2397"/>
    </location>
</feature>
<dbReference type="GO" id="GO:0007035">
    <property type="term" value="P:vacuolar acidification"/>
    <property type="evidence" value="ECO:0007669"/>
    <property type="project" value="TreeGrafter"/>
</dbReference>
<evidence type="ECO:0000256" key="2">
    <source>
        <dbReference type="SAM" id="MobiDB-lite"/>
    </source>
</evidence>
<sequence>MKLHQVLTGAANTFDDKAAIAVGNVEDYPFTAYASGCDVVILLSGFTRVQIIPGSLYGYKEVSCVDCCDTDGKIAVSYGSKVVVFRAKPAIQPADHGFPFHWEQTSELCLKFKITCLSWNREGKRLLIGGDYLQLWCCEDSSSYPSDGLTSADTDEFWTCIWMCNPAVPIYLVQFSPDGQFFASVGKNDRLVKVWFEKSKAVDVIPASSSDESSHFNTAEDFDFSFVYLAHPRTVTGFTWRKTSRLMPVSSVANVLLTSCIDNICRIWSETMQPTEIEDMPTPPPLGKFKCPKHKKRPPHNPLSKHKLISSLHFHLATLVNPVNDIPLLSSMGSFTPKGNQSSFMLHWLNNKEMQFTFAAEARMGAPVLALEVQSVDVSEDSSEENDDQSSDFDILEQSDENVLDEKTRLGEANSSTDSEIELKNVASKIKKPSPKEKQKKMAAPPSPTRPRTPLEYLKLLQEDNLHRDATSSAFDSYVTYAIGDLLREWCSSHDTLIAVHPVDGSLLVWLVEWLDLQSTFQFRQPQVSFLSRIPMAIPPADANSLLPKLYVYCPRGDKIKVSKSPTKQVSRTMSPKTLRNQFGASSSGAQATAIMVSTHKDGALNHWQLVFGDNNLFSTVVSISHVARRCGHRYPITTILAHPELPLLLSTSSHVIQTRYSKMTAEPLKNDTPGGKVHCSELVVWRVESVSPLRQSGGVQELTRIHSARPHAFENIAWVPTLFSHSLITFENPTSLPPQAIAPCACFLAFDGQCYRFYQVILDARMLQSFISSHKSRTRSTLYSSGSEESIDSLDLESPSMNVPVEAFIESIVSRQSGSNPGCILKLCSLVDSRETLQHPLLLHVFSERSIKPGLSLTTSDPELLLPPDEEDDDDGSKSEDNFYIVGVENVPDSENPDQNISMIHMWQMKVTAVKPEKELENEDLLSYPEVLPTVSSNSSFCNSQPSSRSTTPLNLPLSHPVSTTIISRKVCTERLKLPPGVKIKTATRAADKMSSSAVNPTCPAAYIFTTSCSDGKVRFWSCKETKDGTFTWEETVWQEAKHDPISIASSNKKETSLKAPGEVISLSCAYTGRLATLVKSSSLGGETEDGLLVCVWENESSGGMDWVLEDTLRLNCNAETDASQVRLEWISVENGSHILTVCIKNEIFIVGGSSRISDISMGGESSFSGKQSWILLDSTHLASENKWQLMNRALSWARNGVLVVGLGTEMQVYSQWKVISDGTLSPSDITSYAPTATLEKVTHMTRRGSSGDLVALSASGGTRLGLFEEAAAILPILPQYHPKHLMELMNSGKLRRVRAILLHLVQCVAGKEAVQRAARASDPASGRPRLTSTCSMPRTSSFGDVEALLDVVDEKEGPLLIPPVPLHALLAADKDSRYAGDTSNVQGIQTVPTEEKDYSALFDAPATVGSIDLDDEFSKSSETRRKRTLSMYGSPSHGTWPDTPIYFGLAQARLLANQLTRIQLPGLTSIEQLELLALSDTFASTKLDLEKSPDDIERGLNFAKREGEGSSNIGGLMGGPGGGGGGYATTGSIGASVGSGGDAVDDCGLRFLLAMRHYTCLMGTLPPIQRALLEEKGLSSSYYGWAFHSESEEELLAMVPPMLKGEPTWAELRQFGVGWWVRSDDTLRRLVEKVSKAQFAQRQDPLDCALFYLSMKKKNVICGLYRSVSDSRMAKFFMNNFKEDRWRKAALKNAYQLLGMQRFEHAAAFFLLAGSLWDAIQVCINRLHDLQLAMVLTRLYEEPSRGPEYHRLLNDCALGSEGRTDPFLRSITYWILKDYNMALEVLIIEPATDASKEPQYNSLAASGNPDIFNFYLFLRKHPLIKRRHFRQTDQREYKAKILKKQNCAPRLTRQQSITDDVFVDEPLTTMERQLFFKTAHAHFNSGCPALALQVLMELPATDMNPKNSVVMKQPTLIEESGIPSDVTDDMINTGTLGDFDFNKRQKDSELGNGPTVNGGSAEDFDWSKPVSSKLGETGLGDSSEDFDWSKPVSSKLGGTGLGDSSEDFDWSKPISSKLGGTGLGDSSEGFNWSKPVSSKLGGTGLSDSSEDFDWSKPVSSKLGGTGLGDNSEDFDWSKPVSSKLTEEGLDGGFTSWGSPVNDNPYLNGDSVPAKEDHDEPDATDTVAAKSKEVRHLDVIAQQMKFSAILKMLLDELHGLPAACEIADEDLRSFFMRWMEMEFAVLHKMADYGTKANEMEIDEPTTEASPDTGIDDNQEMTKEDKNYIAMKIDKSAKHVQWLRKNRTLLNILLNYCALHGSSGGDLAAMNMELLLLLHEVERCRFLLSPLYVPSAGPSIPPLILGAVSSSSLLASPIGYLQALTQDILKYLFKLNEPPSTVNPVNMVAVLNSLTRTLSCCIYQSLTGMNQNSQNGKCPRSTSSPKNTPSELPTSSPAKWPGVRLLLSLLATENRDNSTRLRIILAEACVAVYFSLLAFAWSTCQPNLLYRLVLHSLKSDIWGRVFGGSVKVTMEMPTGGSSAQTESSRTKASAPPATGDRGESNKYWNSARTRWNYKLLGKGADSLAQARASDPKPVYVDQYVPPKITLVDYFTAKPQRTSGFGNDYDSDDEEEDSDDEDEYESEGEDEYGFPLFKAKTSIEPHDHVDYTSYGWSLINYSISKLALSNLQAFLPDIGFELTDLPSLSPLLHSALKMLQRWSLTFQARLDSFQGPPIDFISQFPISCETFPRGGPALLRYKALLDPSNTPFRSTRKAAEPVKRLWRSLVHQESIQEMIISYVFKIEPSSVTRQSSSDQEVDQTDSGVGKDVRVVHKDTEGINSFCINQANPNVIAIGTLRDVQEVDVSHILSPEPAPWTEEETENEKSDISRKSVPSTSDESSEFMVVYGNQTSSSTSSNVGSGPRQRIMELLKRQTHGVKRMASHPHLPYYVSGSQDGSVRMWEFGHAQEITAHRTMGSYQRVTRVHFSPYGNKIGISDASGQIIMWQVSSTGTSPNPFLTMKCHNKQTNDFVFLSSSSFIATAGHSSDGSNVALWDTLVPQQSSLVQAFTCHESGSPCIAYVQGQQLLISGGRKGNICIFDLRKRQIRHTFLAHDAPVKSIVVDESKEFFISGSEDGDIKVWGLTIHDELACYPKEHGKSTYFKYGTQGVALIRVPCPGQIYSCGGDGTLKWRQISLRDTIVNTKIT</sequence>
<dbReference type="Pfam" id="PF12234">
    <property type="entry name" value="Rav1p_C"/>
    <property type="match status" value="2"/>
</dbReference>
<keyword evidence="1" id="KW-0853">WD repeat</keyword>
<dbReference type="InterPro" id="IPR052208">
    <property type="entry name" value="DmX-like/RAVE_component"/>
</dbReference>
<dbReference type="InterPro" id="IPR036322">
    <property type="entry name" value="WD40_repeat_dom_sf"/>
</dbReference>
<dbReference type="PROSITE" id="PS50294">
    <property type="entry name" value="WD_REPEATS_REGION"/>
    <property type="match status" value="2"/>
</dbReference>
<dbReference type="GeneID" id="116299967"/>
<dbReference type="InterPro" id="IPR015943">
    <property type="entry name" value="WD40/YVTN_repeat-like_dom_sf"/>
</dbReference>
<dbReference type="OrthoDB" id="342131at2759"/>
<feature type="compositionally biased region" description="Acidic residues" evidence="2">
    <location>
        <begin position="378"/>
        <end position="399"/>
    </location>
</feature>
<feature type="compositionally biased region" description="Basic residues" evidence="2">
    <location>
        <begin position="429"/>
        <end position="441"/>
    </location>
</feature>
<dbReference type="InterPro" id="IPR001680">
    <property type="entry name" value="WD40_rpt"/>
</dbReference>